<dbReference type="EMBL" id="BDQX01000319">
    <property type="protein sequence ID" value="GBG10422.1"/>
    <property type="molecule type" value="Genomic_DNA"/>
</dbReference>
<accession>A0A2R5EUQ1</accession>
<feature type="domain" description="Heparinase II/III-like C-terminal" evidence="2">
    <location>
        <begin position="334"/>
        <end position="394"/>
    </location>
</feature>
<protein>
    <submittedName>
        <fullName evidence="4">Uncharacterized protein</fullName>
    </submittedName>
</protein>
<dbReference type="SUPFAM" id="SSF48230">
    <property type="entry name" value="Chondroitin AC/alginate lyase"/>
    <property type="match status" value="1"/>
</dbReference>
<feature type="domain" description="Heparinase II C-terminal" evidence="3">
    <location>
        <begin position="612"/>
        <end position="698"/>
    </location>
</feature>
<dbReference type="Gene3D" id="1.50.10.100">
    <property type="entry name" value="Chondroitin AC/alginate lyase"/>
    <property type="match status" value="1"/>
</dbReference>
<dbReference type="Proteomes" id="UP000245202">
    <property type="component" value="Unassembled WGS sequence"/>
</dbReference>
<reference evidence="4 5" key="1">
    <citation type="submission" date="2017-08" db="EMBL/GenBank/DDBJ databases">
        <title>Substantial Increase in Enzyme Production by Combined Drug-Resistance Mutations in Paenibacillus agaridevorans.</title>
        <authorList>
            <person name="Tanaka Y."/>
            <person name="Funane K."/>
            <person name="Hosaka T."/>
            <person name="Shiwa Y."/>
            <person name="Fujita N."/>
            <person name="Miyazaki T."/>
            <person name="Yoshikawa H."/>
            <person name="Murakami K."/>
            <person name="Kasahara K."/>
            <person name="Inaoka T."/>
            <person name="Hiraga Y."/>
            <person name="Ochi K."/>
        </authorList>
    </citation>
    <scope>NUCLEOTIDE SEQUENCE [LARGE SCALE GENOMIC DNA]</scope>
    <source>
        <strain evidence="4 5">T-3040</strain>
    </source>
</reference>
<dbReference type="GO" id="GO:0030313">
    <property type="term" value="C:cell envelope"/>
    <property type="evidence" value="ECO:0007669"/>
    <property type="project" value="UniProtKB-SubCell"/>
</dbReference>
<gene>
    <name evidence="4" type="ORF">PAT3040_05155</name>
</gene>
<evidence type="ECO:0000259" key="2">
    <source>
        <dbReference type="Pfam" id="PF07940"/>
    </source>
</evidence>
<comment type="subcellular location">
    <subcellularLocation>
        <location evidence="1">Cell envelope</location>
    </subcellularLocation>
</comment>
<dbReference type="Gene3D" id="2.60.40.2750">
    <property type="match status" value="1"/>
</dbReference>
<keyword evidence="5" id="KW-1185">Reference proteome</keyword>
<organism evidence="4 5">
    <name type="scientific">Paenibacillus agaridevorans</name>
    <dbReference type="NCBI Taxonomy" id="171404"/>
    <lineage>
        <taxon>Bacteria</taxon>
        <taxon>Bacillati</taxon>
        <taxon>Bacillota</taxon>
        <taxon>Bacilli</taxon>
        <taxon>Bacillales</taxon>
        <taxon>Paenibacillaceae</taxon>
        <taxon>Paenibacillus</taxon>
    </lineage>
</organism>
<comment type="caution">
    <text evidence="4">The sequence shown here is derived from an EMBL/GenBank/DDBJ whole genome shotgun (WGS) entry which is preliminary data.</text>
</comment>
<evidence type="ECO:0000256" key="1">
    <source>
        <dbReference type="ARBA" id="ARBA00004196"/>
    </source>
</evidence>
<dbReference type="NCBIfam" id="NF045571">
    <property type="entry name" value="HepHepsulflyase"/>
    <property type="match status" value="1"/>
</dbReference>
<dbReference type="GO" id="GO:0016829">
    <property type="term" value="F:lyase activity"/>
    <property type="evidence" value="ECO:0007669"/>
    <property type="project" value="InterPro"/>
</dbReference>
<dbReference type="InterPro" id="IPR054645">
    <property type="entry name" value="HepB"/>
</dbReference>
<name>A0A2R5EUQ1_9BACL</name>
<dbReference type="Pfam" id="PF07940">
    <property type="entry name" value="Hepar_II_III_C"/>
    <property type="match status" value="1"/>
</dbReference>
<dbReference type="InterPro" id="IPR040925">
    <property type="entry name" value="HepII_C"/>
</dbReference>
<dbReference type="AlphaFoldDB" id="A0A2R5EUQ1"/>
<dbReference type="Pfam" id="PF18675">
    <property type="entry name" value="HepII_C"/>
    <property type="match status" value="1"/>
</dbReference>
<proteinExistence type="predicted"/>
<dbReference type="Gene3D" id="2.70.98.70">
    <property type="match status" value="1"/>
</dbReference>
<sequence length="706" mass="79534">MKAFAPLREEDWLQLSMRSTLDIIYAIESYALQYVVLEEHSIGLKAKKLALIASRRAFNPNLQDISREIGRLMIAIALVYDWCNALFDEDEKKRLVIELKRLASLLECGYPPTHEGAFVGHTSEWMLMRDMMAAGIAIYEDDPEMYDYAAGRFLEEFVPARNFFYPSGWHHQGDNYGSYRYQAELFATWIFGRMGHAQVFDPRQERVGYQWIYARRPDGKLLRDGDADNPLYAENEYIKLFPLVYLMAGNYYGNGYFLEQQQIEHPVIPDMYLLFAILFHNPELGTKPISELPLTRYFEEPAGIMIARTGWNEGAVIGKQSSAALVEMKIGMYQYNNHQHLDAGAFQIYYKGYLAIDSGIYKGSSGKYQSPHNKYYFKRTVAHNAMLVHDPGELQEQPYIVDGKLTWPNVMDGGQRWPGAGKPPQNMEELLGGEYERGEVLAHSFGPDPQAPDYSYLKGDLTKAYSKKVRHYTRSFVCLNLKQAGVPAVLIVFDAVEAASKHFEKAWLLHSIEKPEISGKRTVIARTEDGYGGELAVDTLLPKEAAIEPVGGEGRQFESRGVHYANDFAATVEQGAWRIEVRPKEAAERDLFLHAIQIKDHDGEQAAEAKLVEAGDAVGVQVQGWLVLFSRSGLLLDGQLSIAADESGNRRKILVTDIANGIWLVHSRSVDGKQRSEQVEVTEGVWLTEAATGAVQLERMGANGEG</sequence>
<dbReference type="InterPro" id="IPR012480">
    <property type="entry name" value="Hepar_II_III_C"/>
</dbReference>
<evidence type="ECO:0000313" key="4">
    <source>
        <dbReference type="EMBL" id="GBG10422.1"/>
    </source>
</evidence>
<evidence type="ECO:0000313" key="5">
    <source>
        <dbReference type="Proteomes" id="UP000245202"/>
    </source>
</evidence>
<evidence type="ECO:0000259" key="3">
    <source>
        <dbReference type="Pfam" id="PF18675"/>
    </source>
</evidence>
<dbReference type="InterPro" id="IPR008929">
    <property type="entry name" value="Chondroitin_lyas"/>
</dbReference>